<evidence type="ECO:0000256" key="4">
    <source>
        <dbReference type="PROSITE-ProRule" id="PRU00433"/>
    </source>
</evidence>
<dbReference type="Proteomes" id="UP000032049">
    <property type="component" value="Unassembled WGS sequence"/>
</dbReference>
<dbReference type="SUPFAM" id="SSF46626">
    <property type="entry name" value="Cytochrome c"/>
    <property type="match status" value="2"/>
</dbReference>
<dbReference type="Pfam" id="PF00034">
    <property type="entry name" value="Cytochrom_C"/>
    <property type="match status" value="1"/>
</dbReference>
<accession>A0A0D0F054</accession>
<evidence type="ECO:0000256" key="5">
    <source>
        <dbReference type="SAM" id="MobiDB-lite"/>
    </source>
</evidence>
<dbReference type="PROSITE" id="PS51007">
    <property type="entry name" value="CYTC"/>
    <property type="match status" value="1"/>
</dbReference>
<dbReference type="PANTHER" id="PTHR35008">
    <property type="entry name" value="BLL4482 PROTEIN-RELATED"/>
    <property type="match status" value="1"/>
</dbReference>
<dbReference type="PANTHER" id="PTHR35008:SF9">
    <property type="entry name" value="CYTOCHROME C DOMAIN-CONTAINING PROTEIN"/>
    <property type="match status" value="1"/>
</dbReference>
<dbReference type="RefSeq" id="WP_041886113.1">
    <property type="nucleotide sequence ID" value="NZ_CP157278.1"/>
</dbReference>
<name>A0A0D0F054_9SPHI</name>
<proteinExistence type="predicted"/>
<dbReference type="GO" id="GO:0020037">
    <property type="term" value="F:heme binding"/>
    <property type="evidence" value="ECO:0007669"/>
    <property type="project" value="InterPro"/>
</dbReference>
<evidence type="ECO:0000259" key="7">
    <source>
        <dbReference type="PROSITE" id="PS51007"/>
    </source>
</evidence>
<keyword evidence="2 4" id="KW-0479">Metal-binding</keyword>
<dbReference type="AlphaFoldDB" id="A0A0D0F054"/>
<keyword evidence="6" id="KW-0472">Membrane</keyword>
<gene>
    <name evidence="8" type="ORF">TH53_23070</name>
</gene>
<evidence type="ECO:0000313" key="8">
    <source>
        <dbReference type="EMBL" id="KIO75003.1"/>
    </source>
</evidence>
<evidence type="ECO:0000256" key="3">
    <source>
        <dbReference type="ARBA" id="ARBA00023004"/>
    </source>
</evidence>
<dbReference type="InterPro" id="IPR036909">
    <property type="entry name" value="Cyt_c-like_dom_sf"/>
</dbReference>
<dbReference type="EMBL" id="JXRA01000119">
    <property type="protein sequence ID" value="KIO75003.1"/>
    <property type="molecule type" value="Genomic_DNA"/>
</dbReference>
<reference evidence="8 9" key="1">
    <citation type="submission" date="2015-01" db="EMBL/GenBank/DDBJ databases">
        <title>Draft genome sequence of Pedobacter sp. NL19 isolated from sludge of an effluent treatment pond in an abandoned uranium mine.</title>
        <authorList>
            <person name="Santos T."/>
            <person name="Caetano T."/>
            <person name="Covas C."/>
            <person name="Cruz A."/>
            <person name="Mendo S."/>
        </authorList>
    </citation>
    <scope>NUCLEOTIDE SEQUENCE [LARGE SCALE GENOMIC DNA]</scope>
    <source>
        <strain evidence="8 9">NL19</strain>
    </source>
</reference>
<evidence type="ECO:0000256" key="1">
    <source>
        <dbReference type="ARBA" id="ARBA00022617"/>
    </source>
</evidence>
<evidence type="ECO:0000313" key="9">
    <source>
        <dbReference type="Proteomes" id="UP000032049"/>
    </source>
</evidence>
<dbReference type="OrthoDB" id="9779283at2"/>
<keyword evidence="6" id="KW-1133">Transmembrane helix</keyword>
<dbReference type="Gene3D" id="1.10.760.10">
    <property type="entry name" value="Cytochrome c-like domain"/>
    <property type="match status" value="2"/>
</dbReference>
<dbReference type="GO" id="GO:0046872">
    <property type="term" value="F:metal ion binding"/>
    <property type="evidence" value="ECO:0007669"/>
    <property type="project" value="UniProtKB-KW"/>
</dbReference>
<dbReference type="GO" id="GO:0009055">
    <property type="term" value="F:electron transfer activity"/>
    <property type="evidence" value="ECO:0007669"/>
    <property type="project" value="InterPro"/>
</dbReference>
<feature type="transmembrane region" description="Helical" evidence="6">
    <location>
        <begin position="20"/>
        <end position="40"/>
    </location>
</feature>
<feature type="domain" description="Cytochrome c" evidence="7">
    <location>
        <begin position="219"/>
        <end position="309"/>
    </location>
</feature>
<organism evidence="8 9">
    <name type="scientific">Pedobacter lusitanus</name>
    <dbReference type="NCBI Taxonomy" id="1503925"/>
    <lineage>
        <taxon>Bacteria</taxon>
        <taxon>Pseudomonadati</taxon>
        <taxon>Bacteroidota</taxon>
        <taxon>Sphingobacteriia</taxon>
        <taxon>Sphingobacteriales</taxon>
        <taxon>Sphingobacteriaceae</taxon>
        <taxon>Pedobacter</taxon>
    </lineage>
</organism>
<feature type="region of interest" description="Disordered" evidence="5">
    <location>
        <begin position="308"/>
        <end position="327"/>
    </location>
</feature>
<keyword evidence="1 4" id="KW-0349">Heme</keyword>
<keyword evidence="9" id="KW-1185">Reference proteome</keyword>
<comment type="caution">
    <text evidence="8">The sequence shown here is derived from an EMBL/GenBank/DDBJ whole genome shotgun (WGS) entry which is preliminary data.</text>
</comment>
<feature type="compositionally biased region" description="Basic and acidic residues" evidence="5">
    <location>
        <begin position="315"/>
        <end position="327"/>
    </location>
</feature>
<dbReference type="InterPro" id="IPR009056">
    <property type="entry name" value="Cyt_c-like_dom"/>
</dbReference>
<dbReference type="STRING" id="1503925.TH53_23070"/>
<protein>
    <submittedName>
        <fullName evidence="8">Cytochrome C</fullName>
    </submittedName>
</protein>
<keyword evidence="6" id="KW-0812">Transmembrane</keyword>
<sequence>MSKNNLNETDQILVHTARSITIIVLLFMICIAILMSTFIWNDTDKNDQRKLAEQTSPFASKLNEIIVPVPGNITVQEWKAPYEATIPAGEKGQMISYGKELIANTAKYFGPGGSIAAITNGMNCQNCHLQAGTKMFANNYAVFFTSYPKKSNRSGLVVPASNRIAECFERSLAGTVPDPSGKEVQAMLAYLKWVGSGLKKGEKVPGTAFERLAYLNRPADPQRGKLIYASKCVSCHGSEGEGVLSADQKTYVYPPLWGEHSYNDAAGMYRLSNFSGFVKNNMPFGATYKNPQLSNEESWDLAAFVNSRPRKHKDQHKDYPDLSKKPIDAPFGPYADQFTEVQHKYGPFKPITDYYKSYKK</sequence>
<keyword evidence="3 4" id="KW-0408">Iron</keyword>
<evidence type="ECO:0000256" key="6">
    <source>
        <dbReference type="SAM" id="Phobius"/>
    </source>
</evidence>
<evidence type="ECO:0000256" key="2">
    <source>
        <dbReference type="ARBA" id="ARBA00022723"/>
    </source>
</evidence>
<dbReference type="InterPro" id="IPR051459">
    <property type="entry name" value="Cytochrome_c-type_DH"/>
</dbReference>